<comment type="caution">
    <text evidence="1">The sequence shown here is derived from an EMBL/GenBank/DDBJ whole genome shotgun (WGS) entry which is preliminary data.</text>
</comment>
<reference evidence="1 2" key="1">
    <citation type="submission" date="2023-10" db="EMBL/GenBank/DDBJ databases">
        <title>Pseudomonas otitidis isolated from a paediatric patient with cystic fibrosis in Chile.</title>
        <authorList>
            <person name="Amsteins-Romero L."/>
            <person name="Opazo-Capurro A."/>
            <person name="Matus-Kohler M."/>
            <person name="Gonzalez-Rocha G."/>
        </authorList>
    </citation>
    <scope>NUCLEOTIDE SEQUENCE [LARGE SCALE GENOMIC DNA]</scope>
    <source>
        <strain evidence="1 2">P-714</strain>
    </source>
</reference>
<sequence>NTAQAIDLSTLLSVIKANKNFSADFNGAQLNANNLQQAIAAAGTNVSISVNTAQAVDINTMLSVIRANKKFSASFNGAQLTSNNLQQAVAAAGDNTTISVNTAQAVSMDTLLAVMRAAGSTKKFSASYDGNLLNEVNLKQAVSAAGSNTSVAVGEAQRVSISTLLSIVKSAG</sequence>
<gene>
    <name evidence="1" type="ORF">R0G64_19920</name>
</gene>
<feature type="non-terminal residue" evidence="1">
    <location>
        <position position="1"/>
    </location>
</feature>
<dbReference type="Proteomes" id="UP001273935">
    <property type="component" value="Unassembled WGS sequence"/>
</dbReference>
<name>A0ABU3XUS6_9GAMM</name>
<protein>
    <recommendedName>
        <fullName evidence="3">Flagellin</fullName>
    </recommendedName>
</protein>
<organism evidence="1 2">
    <name type="scientific">Metapseudomonas otitidis</name>
    <dbReference type="NCBI Taxonomy" id="319939"/>
    <lineage>
        <taxon>Bacteria</taxon>
        <taxon>Pseudomonadati</taxon>
        <taxon>Pseudomonadota</taxon>
        <taxon>Gammaproteobacteria</taxon>
        <taxon>Pseudomonadales</taxon>
        <taxon>Pseudomonadaceae</taxon>
        <taxon>Metapseudomonas</taxon>
    </lineage>
</organism>
<keyword evidence="2" id="KW-1185">Reference proteome</keyword>
<evidence type="ECO:0000313" key="1">
    <source>
        <dbReference type="EMBL" id="MDV3441690.1"/>
    </source>
</evidence>
<proteinExistence type="predicted"/>
<evidence type="ECO:0000313" key="2">
    <source>
        <dbReference type="Proteomes" id="UP001273935"/>
    </source>
</evidence>
<dbReference type="EMBL" id="JAWJUL010000085">
    <property type="protein sequence ID" value="MDV3441690.1"/>
    <property type="molecule type" value="Genomic_DNA"/>
</dbReference>
<evidence type="ECO:0008006" key="3">
    <source>
        <dbReference type="Google" id="ProtNLM"/>
    </source>
</evidence>
<dbReference type="RefSeq" id="WP_317234189.1">
    <property type="nucleotide sequence ID" value="NZ_JAWJUL010000085.1"/>
</dbReference>
<accession>A0ABU3XUS6</accession>